<dbReference type="GO" id="GO:0006351">
    <property type="term" value="P:DNA-templated transcription"/>
    <property type="evidence" value="ECO:0007669"/>
    <property type="project" value="InterPro"/>
</dbReference>
<evidence type="ECO:0000256" key="1">
    <source>
        <dbReference type="ARBA" id="ARBA00004123"/>
    </source>
</evidence>
<keyword evidence="6" id="KW-0539">Nucleus</keyword>
<feature type="compositionally biased region" description="Low complexity" evidence="7">
    <location>
        <begin position="894"/>
        <end position="906"/>
    </location>
</feature>
<keyword evidence="10" id="KW-1185">Reference proteome</keyword>
<dbReference type="CDD" id="cd12148">
    <property type="entry name" value="fungal_TF_MHR"/>
    <property type="match status" value="1"/>
</dbReference>
<dbReference type="GO" id="GO:0000976">
    <property type="term" value="F:transcription cis-regulatory region binding"/>
    <property type="evidence" value="ECO:0007669"/>
    <property type="project" value="TreeGrafter"/>
</dbReference>
<evidence type="ECO:0000256" key="6">
    <source>
        <dbReference type="ARBA" id="ARBA00023242"/>
    </source>
</evidence>
<sequence length="1063" mass="118620">MIGAPTFYDPDREAQPQTHDYHDWTAASYPQPQLALSTSSYPHQHSTADPLPESQAQPTNRHRDQYQFVNQPPPSTSSDAAHYPYFFDPSNSLSQAIPPQGWSPQQRVFSQSPASNDPFLANLMTQPASQYSATYDTTQTTEPVAPRLAVTPVSDTTLPSVSRISPASANNALPSPGRSSNTSIRTVIVPPKRGGKSASTKPVRKRQKPETDDDDEEDGLSASLDTSVSRPNPNRLPGACTYCKRLKMKCYFPPGENVCKRCRQGKHDCIVEGRKPRSAPNKREYLLAQLRQKDELIDSLLKQLHNPYLASPLSIEQYRNATASNDKHRQNVIAWLDRLQSSVRSPPAHSGPATNPFQLDTRVGKGGGQSDESDEEHALQRPVQGRPASSGSGDTPLSPNTLVESDVDPYPDDAVPIGLLASLAISTSRDATGVAADKTRKENATADDDDVGVANKMFFMPGPAMNLGLRKSLIDKTRPPDILVHKLVTPDDVEKLFDIFYTRINPFISVLEPKLHTPALTFSRCPFLFTVVCAIALRYSEKREVYPIAMHFAKSAAANALIDGWKSVELCQAYILLSIYSVPARRWEEDRSWLYTGLAIRIATDLNLHLLPPKTPTTEQQELEMLNRTRIWIICFNVDKSTATQFGKPSTLREDHIVRKSHEWYKSSNFNHPYDVHIIAYTSLFRIINKFHQEVFSDPNVPNGLNRSIDFRAVTLEHDQMLTDYRQEWAGRFERDSDHTDAACEFRVKLLPFYTNYARLVMFSFGFQKAFQRGFEDDDEVFFTKSLESAKTVVTVLVDSLVPTGYIRFAPDGYFVFAAFASAFMLKLLRPECSRFIPQGLEAEIYRVIERLINTIGSPQISIDERHTPKLYSRFLASLLAKHKRDGAAHGRMHQQGPPTQQMQTGSNTPVYQHPMQQPQPSHSTNSNRFATGVRGASAPDLPPSMALNGGVTVPKESIETGNSNSPGNYTFDLSPDFAFGVTEQQAELMDFTFDPITAPGNDEMLAAMQAIQSPNWFGNMLMPGFFWPAEESIQDHSGAVGNGMIANNYQNFPVQPTEVLLR</sequence>
<dbReference type="PROSITE" id="PS00463">
    <property type="entry name" value="ZN2_CY6_FUNGAL_1"/>
    <property type="match status" value="1"/>
</dbReference>
<evidence type="ECO:0000259" key="8">
    <source>
        <dbReference type="PROSITE" id="PS00463"/>
    </source>
</evidence>
<name>A0A9P5JTP7_9AGAM</name>
<dbReference type="InterPro" id="IPR051089">
    <property type="entry name" value="prtT"/>
</dbReference>
<keyword evidence="5" id="KW-0804">Transcription</keyword>
<feature type="region of interest" description="Disordered" evidence="7">
    <location>
        <begin position="343"/>
        <end position="409"/>
    </location>
</feature>
<dbReference type="EMBL" id="WHVB01000077">
    <property type="protein sequence ID" value="KAF8463200.1"/>
    <property type="molecule type" value="Genomic_DNA"/>
</dbReference>
<keyword evidence="3" id="KW-0805">Transcription regulation</keyword>
<dbReference type="Proteomes" id="UP000759537">
    <property type="component" value="Unassembled WGS sequence"/>
</dbReference>
<dbReference type="PANTHER" id="PTHR31845:SF19">
    <property type="entry name" value="TRANSCRIPTION FACTOR DOMAIN-CONTAINING PROTEIN"/>
    <property type="match status" value="1"/>
</dbReference>
<keyword evidence="2" id="KW-0479">Metal-binding</keyword>
<organism evidence="9 10">
    <name type="scientific">Russula ochroleuca</name>
    <dbReference type="NCBI Taxonomy" id="152965"/>
    <lineage>
        <taxon>Eukaryota</taxon>
        <taxon>Fungi</taxon>
        <taxon>Dikarya</taxon>
        <taxon>Basidiomycota</taxon>
        <taxon>Agaricomycotina</taxon>
        <taxon>Agaricomycetes</taxon>
        <taxon>Russulales</taxon>
        <taxon>Russulaceae</taxon>
        <taxon>Russula</taxon>
    </lineage>
</organism>
<dbReference type="SMART" id="SM00906">
    <property type="entry name" value="Fungal_trans"/>
    <property type="match status" value="1"/>
</dbReference>
<dbReference type="CDD" id="cd00067">
    <property type="entry name" value="GAL4"/>
    <property type="match status" value="1"/>
</dbReference>
<evidence type="ECO:0000256" key="7">
    <source>
        <dbReference type="SAM" id="MobiDB-lite"/>
    </source>
</evidence>
<dbReference type="GO" id="GO:0000981">
    <property type="term" value="F:DNA-binding transcription factor activity, RNA polymerase II-specific"/>
    <property type="evidence" value="ECO:0007669"/>
    <property type="project" value="InterPro"/>
</dbReference>
<dbReference type="InterPro" id="IPR007219">
    <property type="entry name" value="XnlR_reg_dom"/>
</dbReference>
<reference evidence="9" key="1">
    <citation type="submission" date="2019-10" db="EMBL/GenBank/DDBJ databases">
        <authorList>
            <consortium name="DOE Joint Genome Institute"/>
            <person name="Kuo A."/>
            <person name="Miyauchi S."/>
            <person name="Kiss E."/>
            <person name="Drula E."/>
            <person name="Kohler A."/>
            <person name="Sanchez-Garcia M."/>
            <person name="Andreopoulos B."/>
            <person name="Barry K.W."/>
            <person name="Bonito G."/>
            <person name="Buee M."/>
            <person name="Carver A."/>
            <person name="Chen C."/>
            <person name="Cichocki N."/>
            <person name="Clum A."/>
            <person name="Culley D."/>
            <person name="Crous P.W."/>
            <person name="Fauchery L."/>
            <person name="Girlanda M."/>
            <person name="Hayes R."/>
            <person name="Keri Z."/>
            <person name="LaButti K."/>
            <person name="Lipzen A."/>
            <person name="Lombard V."/>
            <person name="Magnuson J."/>
            <person name="Maillard F."/>
            <person name="Morin E."/>
            <person name="Murat C."/>
            <person name="Nolan M."/>
            <person name="Ohm R."/>
            <person name="Pangilinan J."/>
            <person name="Pereira M."/>
            <person name="Perotto S."/>
            <person name="Peter M."/>
            <person name="Riley R."/>
            <person name="Sitrit Y."/>
            <person name="Stielow B."/>
            <person name="Szollosi G."/>
            <person name="Zifcakova L."/>
            <person name="Stursova M."/>
            <person name="Spatafora J.W."/>
            <person name="Tedersoo L."/>
            <person name="Vaario L.-M."/>
            <person name="Yamada A."/>
            <person name="Yan M."/>
            <person name="Wang P."/>
            <person name="Xu J."/>
            <person name="Bruns T."/>
            <person name="Baldrian P."/>
            <person name="Vilgalys R."/>
            <person name="Henrissat B."/>
            <person name="Grigoriev I.V."/>
            <person name="Hibbett D."/>
            <person name="Nagy L.G."/>
            <person name="Martin F.M."/>
        </authorList>
    </citation>
    <scope>NUCLEOTIDE SEQUENCE</scope>
    <source>
        <strain evidence="9">Prilba</strain>
    </source>
</reference>
<proteinExistence type="predicted"/>
<feature type="compositionally biased region" description="Basic and acidic residues" evidence="7">
    <location>
        <begin position="9"/>
        <end position="23"/>
    </location>
</feature>
<dbReference type="Pfam" id="PF04082">
    <property type="entry name" value="Fungal_trans"/>
    <property type="match status" value="1"/>
</dbReference>
<feature type="region of interest" description="Disordered" evidence="7">
    <location>
        <begin position="94"/>
        <end position="114"/>
    </location>
</feature>
<dbReference type="Gene3D" id="4.10.240.10">
    <property type="entry name" value="Zn(2)-C6 fungal-type DNA-binding domain"/>
    <property type="match status" value="1"/>
</dbReference>
<evidence type="ECO:0000256" key="5">
    <source>
        <dbReference type="ARBA" id="ARBA00023163"/>
    </source>
</evidence>
<feature type="region of interest" description="Disordered" evidence="7">
    <location>
        <begin position="157"/>
        <end position="235"/>
    </location>
</feature>
<dbReference type="AlphaFoldDB" id="A0A9P5JTP7"/>
<evidence type="ECO:0000313" key="9">
    <source>
        <dbReference type="EMBL" id="KAF8463200.1"/>
    </source>
</evidence>
<dbReference type="InterPro" id="IPR036864">
    <property type="entry name" value="Zn2-C6_fun-type_DNA-bd_sf"/>
</dbReference>
<feature type="compositionally biased region" description="Polar residues" evidence="7">
    <location>
        <begin position="28"/>
        <end position="47"/>
    </location>
</feature>
<comment type="subcellular location">
    <subcellularLocation>
        <location evidence="1">Nucleus</location>
    </subcellularLocation>
</comment>
<accession>A0A9P5JTP7</accession>
<evidence type="ECO:0000256" key="3">
    <source>
        <dbReference type="ARBA" id="ARBA00023015"/>
    </source>
</evidence>
<comment type="caution">
    <text evidence="9">The sequence shown here is derived from an EMBL/GenBank/DDBJ whole genome shotgun (WGS) entry which is preliminary data.</text>
</comment>
<feature type="compositionally biased region" description="Polar residues" evidence="7">
    <location>
        <begin position="387"/>
        <end position="403"/>
    </location>
</feature>
<protein>
    <submittedName>
        <fullName evidence="9">Fungal-specific transcription factor domain-containing protein</fullName>
    </submittedName>
</protein>
<dbReference type="SUPFAM" id="SSF57701">
    <property type="entry name" value="Zn2/Cys6 DNA-binding domain"/>
    <property type="match status" value="1"/>
</dbReference>
<evidence type="ECO:0000313" key="10">
    <source>
        <dbReference type="Proteomes" id="UP000759537"/>
    </source>
</evidence>
<dbReference type="OrthoDB" id="39175at2759"/>
<evidence type="ECO:0000256" key="4">
    <source>
        <dbReference type="ARBA" id="ARBA00023125"/>
    </source>
</evidence>
<dbReference type="PANTHER" id="PTHR31845">
    <property type="entry name" value="FINGER DOMAIN PROTEIN, PUTATIVE-RELATED"/>
    <property type="match status" value="1"/>
</dbReference>
<reference evidence="9" key="2">
    <citation type="journal article" date="2020" name="Nat. Commun.">
        <title>Large-scale genome sequencing of mycorrhizal fungi provides insights into the early evolution of symbiotic traits.</title>
        <authorList>
            <person name="Miyauchi S."/>
            <person name="Kiss E."/>
            <person name="Kuo A."/>
            <person name="Drula E."/>
            <person name="Kohler A."/>
            <person name="Sanchez-Garcia M."/>
            <person name="Morin E."/>
            <person name="Andreopoulos B."/>
            <person name="Barry K.W."/>
            <person name="Bonito G."/>
            <person name="Buee M."/>
            <person name="Carver A."/>
            <person name="Chen C."/>
            <person name="Cichocki N."/>
            <person name="Clum A."/>
            <person name="Culley D."/>
            <person name="Crous P.W."/>
            <person name="Fauchery L."/>
            <person name="Girlanda M."/>
            <person name="Hayes R.D."/>
            <person name="Keri Z."/>
            <person name="LaButti K."/>
            <person name="Lipzen A."/>
            <person name="Lombard V."/>
            <person name="Magnuson J."/>
            <person name="Maillard F."/>
            <person name="Murat C."/>
            <person name="Nolan M."/>
            <person name="Ohm R.A."/>
            <person name="Pangilinan J."/>
            <person name="Pereira M.F."/>
            <person name="Perotto S."/>
            <person name="Peter M."/>
            <person name="Pfister S."/>
            <person name="Riley R."/>
            <person name="Sitrit Y."/>
            <person name="Stielow J.B."/>
            <person name="Szollosi G."/>
            <person name="Zifcakova L."/>
            <person name="Stursova M."/>
            <person name="Spatafora J.W."/>
            <person name="Tedersoo L."/>
            <person name="Vaario L.M."/>
            <person name="Yamada A."/>
            <person name="Yan M."/>
            <person name="Wang P."/>
            <person name="Xu J."/>
            <person name="Bruns T."/>
            <person name="Baldrian P."/>
            <person name="Vilgalys R."/>
            <person name="Dunand C."/>
            <person name="Henrissat B."/>
            <person name="Grigoriev I.V."/>
            <person name="Hibbett D."/>
            <person name="Nagy L.G."/>
            <person name="Martin F.M."/>
        </authorList>
    </citation>
    <scope>NUCLEOTIDE SEQUENCE</scope>
    <source>
        <strain evidence="9">Prilba</strain>
    </source>
</reference>
<feature type="domain" description="Zn(2)-C6 fungal-type" evidence="8">
    <location>
        <begin position="239"/>
        <end position="269"/>
    </location>
</feature>
<feature type="region of interest" description="Disordered" evidence="7">
    <location>
        <begin position="1"/>
        <end position="82"/>
    </location>
</feature>
<feature type="compositionally biased region" description="Polar residues" evidence="7">
    <location>
        <begin position="223"/>
        <end position="232"/>
    </location>
</feature>
<feature type="region of interest" description="Disordered" evidence="7">
    <location>
        <begin position="886"/>
        <end position="928"/>
    </location>
</feature>
<dbReference type="InterPro" id="IPR001138">
    <property type="entry name" value="Zn2Cys6_DnaBD"/>
</dbReference>
<keyword evidence="4" id="KW-0238">DNA-binding</keyword>
<gene>
    <name evidence="9" type="ORF">DFH94DRAFT_787093</name>
</gene>
<feature type="compositionally biased region" description="Low complexity" evidence="7">
    <location>
        <begin position="913"/>
        <end position="924"/>
    </location>
</feature>
<feature type="compositionally biased region" description="Polar residues" evidence="7">
    <location>
        <begin position="157"/>
        <end position="185"/>
    </location>
</feature>
<dbReference type="GO" id="GO:0008270">
    <property type="term" value="F:zinc ion binding"/>
    <property type="evidence" value="ECO:0007669"/>
    <property type="project" value="InterPro"/>
</dbReference>
<evidence type="ECO:0000256" key="2">
    <source>
        <dbReference type="ARBA" id="ARBA00022723"/>
    </source>
</evidence>
<dbReference type="GO" id="GO:0005634">
    <property type="term" value="C:nucleus"/>
    <property type="evidence" value="ECO:0007669"/>
    <property type="project" value="UniProtKB-SubCell"/>
</dbReference>